<feature type="non-terminal residue" evidence="2">
    <location>
        <position position="50"/>
    </location>
</feature>
<feature type="compositionally biased region" description="Acidic residues" evidence="1">
    <location>
        <begin position="1"/>
        <end position="14"/>
    </location>
</feature>
<dbReference type="EMBL" id="CAJVQB010056370">
    <property type="protein sequence ID" value="CAG8837654.1"/>
    <property type="molecule type" value="Genomic_DNA"/>
</dbReference>
<proteinExistence type="predicted"/>
<evidence type="ECO:0000256" key="1">
    <source>
        <dbReference type="SAM" id="MobiDB-lite"/>
    </source>
</evidence>
<keyword evidence="3" id="KW-1185">Reference proteome</keyword>
<sequence>MSDNEGDYTYELPEEPVPFELSEEPTSFELSEEPTSSLNCETSDNISISS</sequence>
<evidence type="ECO:0000313" key="2">
    <source>
        <dbReference type="EMBL" id="CAG8837654.1"/>
    </source>
</evidence>
<reference evidence="2 3" key="1">
    <citation type="submission" date="2021-06" db="EMBL/GenBank/DDBJ databases">
        <authorList>
            <person name="Kallberg Y."/>
            <person name="Tangrot J."/>
            <person name="Rosling A."/>
        </authorList>
    </citation>
    <scope>NUCLEOTIDE SEQUENCE [LARGE SCALE GENOMIC DNA]</scope>
    <source>
        <strain evidence="2 3">120-4 pot B 10/14</strain>
    </source>
</reference>
<feature type="compositionally biased region" description="Polar residues" evidence="1">
    <location>
        <begin position="24"/>
        <end position="50"/>
    </location>
</feature>
<gene>
    <name evidence="2" type="ORF">GMARGA_LOCUS33600</name>
</gene>
<comment type="caution">
    <text evidence="2">The sequence shown here is derived from an EMBL/GenBank/DDBJ whole genome shotgun (WGS) entry which is preliminary data.</text>
</comment>
<feature type="region of interest" description="Disordered" evidence="1">
    <location>
        <begin position="1"/>
        <end position="50"/>
    </location>
</feature>
<accession>A0ABN7WR44</accession>
<evidence type="ECO:0000313" key="3">
    <source>
        <dbReference type="Proteomes" id="UP000789901"/>
    </source>
</evidence>
<dbReference type="Proteomes" id="UP000789901">
    <property type="component" value="Unassembled WGS sequence"/>
</dbReference>
<protein>
    <submittedName>
        <fullName evidence="2">31629_t:CDS:1</fullName>
    </submittedName>
</protein>
<organism evidence="2 3">
    <name type="scientific">Gigaspora margarita</name>
    <dbReference type="NCBI Taxonomy" id="4874"/>
    <lineage>
        <taxon>Eukaryota</taxon>
        <taxon>Fungi</taxon>
        <taxon>Fungi incertae sedis</taxon>
        <taxon>Mucoromycota</taxon>
        <taxon>Glomeromycotina</taxon>
        <taxon>Glomeromycetes</taxon>
        <taxon>Diversisporales</taxon>
        <taxon>Gigasporaceae</taxon>
        <taxon>Gigaspora</taxon>
    </lineage>
</organism>
<name>A0ABN7WR44_GIGMA</name>